<protein>
    <submittedName>
        <fullName evidence="1">Uncharacterized protein</fullName>
    </submittedName>
</protein>
<comment type="caution">
    <text evidence="1">The sequence shown here is derived from an EMBL/GenBank/DDBJ whole genome shotgun (WGS) entry which is preliminary data.</text>
</comment>
<accession>A0A2G2WCT0</accession>
<reference evidence="1 2" key="1">
    <citation type="journal article" date="2017" name="Genome Biol.">
        <title>New reference genome sequences of hot pepper reveal the massive evolution of plant disease-resistance genes by retroduplication.</title>
        <authorList>
            <person name="Kim S."/>
            <person name="Park J."/>
            <person name="Yeom S.I."/>
            <person name="Kim Y.M."/>
            <person name="Seo E."/>
            <person name="Kim K.T."/>
            <person name="Kim M.S."/>
            <person name="Lee J.M."/>
            <person name="Cheong K."/>
            <person name="Shin H.S."/>
            <person name="Kim S.B."/>
            <person name="Han K."/>
            <person name="Lee J."/>
            <person name="Park M."/>
            <person name="Lee H.A."/>
            <person name="Lee H.Y."/>
            <person name="Lee Y."/>
            <person name="Oh S."/>
            <person name="Lee J.H."/>
            <person name="Choi E."/>
            <person name="Choi E."/>
            <person name="Lee S.E."/>
            <person name="Jeon J."/>
            <person name="Kim H."/>
            <person name="Choi G."/>
            <person name="Song H."/>
            <person name="Lee J."/>
            <person name="Lee S.C."/>
            <person name="Kwon J.K."/>
            <person name="Lee H.Y."/>
            <person name="Koo N."/>
            <person name="Hong Y."/>
            <person name="Kim R.W."/>
            <person name="Kang W.H."/>
            <person name="Huh J.H."/>
            <person name="Kang B.C."/>
            <person name="Yang T.J."/>
            <person name="Lee Y.H."/>
            <person name="Bennetzen J.L."/>
            <person name="Choi D."/>
        </authorList>
    </citation>
    <scope>NUCLEOTIDE SEQUENCE [LARGE SCALE GENOMIC DNA]</scope>
    <source>
        <strain evidence="2">cv. PBC81</strain>
    </source>
</reference>
<evidence type="ECO:0000313" key="1">
    <source>
        <dbReference type="EMBL" id="PHT42920.1"/>
    </source>
</evidence>
<dbReference type="Proteomes" id="UP000224567">
    <property type="component" value="Unassembled WGS sequence"/>
</dbReference>
<name>A0A2G2WCT0_CAPBA</name>
<dbReference type="OrthoDB" id="1927254at2759"/>
<proteinExistence type="predicted"/>
<keyword evidence="2" id="KW-1185">Reference proteome</keyword>
<dbReference type="EMBL" id="MLFT02000007">
    <property type="protein sequence ID" value="PHT42920.1"/>
    <property type="molecule type" value="Genomic_DNA"/>
</dbReference>
<dbReference type="AlphaFoldDB" id="A0A2G2WCT0"/>
<sequence length="76" mass="8303">MIDTVWHETSFHGVLPQFLELPKLDGSDNHLGSTQISALELLRTGIASRGLTSFISSPSTPDLNALYSTSGFHFKN</sequence>
<reference evidence="2" key="2">
    <citation type="journal article" date="2017" name="J. Anim. Genet.">
        <title>Multiple reference genome sequences of hot pepper reveal the massive evolution of plant disease resistance genes by retroduplication.</title>
        <authorList>
            <person name="Kim S."/>
            <person name="Park J."/>
            <person name="Yeom S.-I."/>
            <person name="Kim Y.-M."/>
            <person name="Seo E."/>
            <person name="Kim K.-T."/>
            <person name="Kim M.-S."/>
            <person name="Lee J.M."/>
            <person name="Cheong K."/>
            <person name="Shin H.-S."/>
            <person name="Kim S.-B."/>
            <person name="Han K."/>
            <person name="Lee J."/>
            <person name="Park M."/>
            <person name="Lee H.-A."/>
            <person name="Lee H.-Y."/>
            <person name="Lee Y."/>
            <person name="Oh S."/>
            <person name="Lee J.H."/>
            <person name="Choi E."/>
            <person name="Choi E."/>
            <person name="Lee S.E."/>
            <person name="Jeon J."/>
            <person name="Kim H."/>
            <person name="Choi G."/>
            <person name="Song H."/>
            <person name="Lee J."/>
            <person name="Lee S.-C."/>
            <person name="Kwon J.-K."/>
            <person name="Lee H.-Y."/>
            <person name="Koo N."/>
            <person name="Hong Y."/>
            <person name="Kim R.W."/>
            <person name="Kang W.-H."/>
            <person name="Huh J.H."/>
            <person name="Kang B.-C."/>
            <person name="Yang T.-J."/>
            <person name="Lee Y.-H."/>
            <person name="Bennetzen J.L."/>
            <person name="Choi D."/>
        </authorList>
    </citation>
    <scope>NUCLEOTIDE SEQUENCE [LARGE SCALE GENOMIC DNA]</scope>
    <source>
        <strain evidence="2">cv. PBC81</strain>
    </source>
</reference>
<organism evidence="1 2">
    <name type="scientific">Capsicum baccatum</name>
    <name type="common">Peruvian pepper</name>
    <dbReference type="NCBI Taxonomy" id="33114"/>
    <lineage>
        <taxon>Eukaryota</taxon>
        <taxon>Viridiplantae</taxon>
        <taxon>Streptophyta</taxon>
        <taxon>Embryophyta</taxon>
        <taxon>Tracheophyta</taxon>
        <taxon>Spermatophyta</taxon>
        <taxon>Magnoliopsida</taxon>
        <taxon>eudicotyledons</taxon>
        <taxon>Gunneridae</taxon>
        <taxon>Pentapetalae</taxon>
        <taxon>asterids</taxon>
        <taxon>lamiids</taxon>
        <taxon>Solanales</taxon>
        <taxon>Solanaceae</taxon>
        <taxon>Solanoideae</taxon>
        <taxon>Capsiceae</taxon>
        <taxon>Capsicum</taxon>
    </lineage>
</organism>
<evidence type="ECO:0000313" key="2">
    <source>
        <dbReference type="Proteomes" id="UP000224567"/>
    </source>
</evidence>
<gene>
    <name evidence="1" type="ORF">CQW23_16945</name>
</gene>